<keyword evidence="6" id="KW-1185">Reference proteome</keyword>
<evidence type="ECO:0000313" key="6">
    <source>
        <dbReference type="Proteomes" id="UP000243205"/>
    </source>
</evidence>
<feature type="domain" description="HD" evidence="3">
    <location>
        <begin position="45"/>
        <end position="144"/>
    </location>
</feature>
<dbReference type="CDD" id="cd00077">
    <property type="entry name" value="HDc"/>
    <property type="match status" value="1"/>
</dbReference>
<dbReference type="InterPro" id="IPR002912">
    <property type="entry name" value="ACT_dom"/>
</dbReference>
<dbReference type="SMART" id="SM00954">
    <property type="entry name" value="RelA_SpoT"/>
    <property type="match status" value="1"/>
</dbReference>
<dbReference type="GO" id="GO:0015949">
    <property type="term" value="P:nucleobase-containing small molecule interconversion"/>
    <property type="evidence" value="ECO:0007669"/>
    <property type="project" value="UniProtKB-ARBA"/>
</dbReference>
<name>A0A1G7CWX8_9BACT</name>
<dbReference type="Gene3D" id="3.30.460.10">
    <property type="entry name" value="Beta Polymerase, domain 2"/>
    <property type="match status" value="1"/>
</dbReference>
<proteinExistence type="inferred from homology"/>
<protein>
    <submittedName>
        <fullName evidence="5">GTP pyrophosphokinase</fullName>
    </submittedName>
</protein>
<dbReference type="InterPro" id="IPR012675">
    <property type="entry name" value="Beta-grasp_dom_sf"/>
</dbReference>
<dbReference type="PROSITE" id="PS51671">
    <property type="entry name" value="ACT"/>
    <property type="match status" value="1"/>
</dbReference>
<dbReference type="InterPro" id="IPR004095">
    <property type="entry name" value="TGS"/>
</dbReference>
<dbReference type="Pfam" id="PF04607">
    <property type="entry name" value="RelA_SpoT"/>
    <property type="match status" value="1"/>
</dbReference>
<dbReference type="Pfam" id="PF02824">
    <property type="entry name" value="TGS"/>
    <property type="match status" value="1"/>
</dbReference>
<comment type="function">
    <text evidence="1">In eubacteria ppGpp (guanosine 3'-diphosphate 5'-diphosphate) is a mediator of the stringent response that coordinates a variety of cellular activities in response to changes in nutritional abundance.</text>
</comment>
<sequence length="720" mass="81559">MTSLDDFRDAVSAYLPDADLDLLGRAYSFSEKVHRGYRRPGGEPAFSHPCAVAAILVRLRMDVPTIAAALVHDVLERQMATVDEIEQQLGAPIVRLVEGLTKINSLIYHKAGERQSESFRKMLLAIARDVRIILLKLADRLHNMQTLSCLPPQTQLALARETMEVYAPMANRMGISWLKSQLEDLCFKYLWPQEYDALQRQIRALRNDASDQYVQHVKEQIQQKLQAQGIEGQVSGRSKHLYSVYRKLQRQKAELDQLYDLIAFRIIVPTVRECYAALGIVHAAWKPISGRFKDYIAMPKANMYQSLHTSVIGPYGKRMEVQIRTEEMHRIAEEGIAAHWLYKEGRSGASSEEKRFSWLRQMVEWQRELQDSQQVAAETHIDLFPEEVYVFTPKGHVRELPKNACPIDFAYAIHGDIGHRCVGAKVNGKMVSLKTPLRNGDVVEVLTSPNQTPSKDWLNYVKTSKARNRIRHWVKNQERQQSIQLGREMLDRELRKYRISLNRALTEAPMAQAVSELGFKSVEELLAAVGYGKLSAGQVSGRIVPPEQLRAARPKLPALGRVLEKVRRKPSTSAIRLQGIDNVLVRYAKCCNPLPGDPIVGFITRGHGITVHTADCPHLLEADPQRRVDVAWEQDSKSSRTVRIQVFCHDGKGVLAEITATISQCEADIVSARVHAEGNRGFNEFEIAVANVEHLNQVMQALRKLKGVYRVERLREGHGH</sequence>
<dbReference type="Gene3D" id="3.30.70.260">
    <property type="match status" value="1"/>
</dbReference>
<dbReference type="SMART" id="SM00471">
    <property type="entry name" value="HDc"/>
    <property type="match status" value="1"/>
</dbReference>
<dbReference type="GO" id="GO:0008728">
    <property type="term" value="F:GTP diphosphokinase activity"/>
    <property type="evidence" value="ECO:0007669"/>
    <property type="project" value="TreeGrafter"/>
</dbReference>
<dbReference type="GO" id="GO:0008893">
    <property type="term" value="F:guanosine-3',5'-bis(diphosphate) 3'-diphosphatase activity"/>
    <property type="evidence" value="ECO:0007669"/>
    <property type="project" value="TreeGrafter"/>
</dbReference>
<dbReference type="PANTHER" id="PTHR21262">
    <property type="entry name" value="GUANOSINE-3',5'-BIS DIPHOSPHATE 3'-PYROPHOSPHOHYDROLASE"/>
    <property type="match status" value="1"/>
</dbReference>
<dbReference type="RefSeq" id="WP_092079025.1">
    <property type="nucleotide sequence ID" value="NZ_FNAQ01000011.1"/>
</dbReference>
<dbReference type="SUPFAM" id="SSF109604">
    <property type="entry name" value="HD-domain/PDEase-like"/>
    <property type="match status" value="1"/>
</dbReference>
<dbReference type="EMBL" id="FNAQ01000011">
    <property type="protein sequence ID" value="SDE43797.1"/>
    <property type="molecule type" value="Genomic_DNA"/>
</dbReference>
<dbReference type="InterPro" id="IPR006674">
    <property type="entry name" value="HD_domain"/>
</dbReference>
<dbReference type="Proteomes" id="UP000243205">
    <property type="component" value="Unassembled WGS sequence"/>
</dbReference>
<gene>
    <name evidence="5" type="ORF">SAMN05661003_11120</name>
</gene>
<dbReference type="PROSITE" id="PS51880">
    <property type="entry name" value="TGS"/>
    <property type="match status" value="1"/>
</dbReference>
<dbReference type="Pfam" id="PF13291">
    <property type="entry name" value="ACT_4"/>
    <property type="match status" value="1"/>
</dbReference>
<dbReference type="CDD" id="cd05399">
    <property type="entry name" value="NT_Rel-Spo_like"/>
    <property type="match status" value="1"/>
</dbReference>
<evidence type="ECO:0000259" key="2">
    <source>
        <dbReference type="PROSITE" id="PS51671"/>
    </source>
</evidence>
<evidence type="ECO:0000313" key="5">
    <source>
        <dbReference type="EMBL" id="SDE43797.1"/>
    </source>
</evidence>
<dbReference type="InterPro" id="IPR043519">
    <property type="entry name" value="NT_sf"/>
</dbReference>
<dbReference type="GO" id="GO:0005886">
    <property type="term" value="C:plasma membrane"/>
    <property type="evidence" value="ECO:0007669"/>
    <property type="project" value="TreeGrafter"/>
</dbReference>
<reference evidence="6" key="1">
    <citation type="submission" date="2016-10" db="EMBL/GenBank/DDBJ databases">
        <authorList>
            <person name="Varghese N."/>
            <person name="Submissions S."/>
        </authorList>
    </citation>
    <scope>NUCLEOTIDE SEQUENCE [LARGE SCALE GENOMIC DNA]</scope>
    <source>
        <strain evidence="6">DSM 8987</strain>
    </source>
</reference>
<dbReference type="InterPro" id="IPR004811">
    <property type="entry name" value="RelA/Spo_fam"/>
</dbReference>
<keyword evidence="5" id="KW-0418">Kinase</keyword>
<feature type="domain" description="ACT" evidence="2">
    <location>
        <begin position="643"/>
        <end position="716"/>
    </location>
</feature>
<dbReference type="InterPro" id="IPR033655">
    <property type="entry name" value="TGS_RelA/SpoT"/>
</dbReference>
<evidence type="ECO:0000256" key="1">
    <source>
        <dbReference type="RuleBase" id="RU003847"/>
    </source>
</evidence>
<dbReference type="PROSITE" id="PS51831">
    <property type="entry name" value="HD"/>
    <property type="match status" value="1"/>
</dbReference>
<dbReference type="Gene3D" id="1.10.3210.10">
    <property type="entry name" value="Hypothetical protein af1432"/>
    <property type="match status" value="1"/>
</dbReference>
<dbReference type="OrthoDB" id="9805041at2"/>
<dbReference type="FunFam" id="3.30.460.10:FF:000001">
    <property type="entry name" value="GTP pyrophosphokinase RelA"/>
    <property type="match status" value="1"/>
</dbReference>
<dbReference type="FunFam" id="1.10.3210.10:FF:000001">
    <property type="entry name" value="GTP pyrophosphokinase RelA"/>
    <property type="match status" value="1"/>
</dbReference>
<dbReference type="InterPro" id="IPR045600">
    <property type="entry name" value="RelA/SpoT_AH_RIS"/>
</dbReference>
<dbReference type="Gene3D" id="3.10.20.30">
    <property type="match status" value="1"/>
</dbReference>
<dbReference type="InterPro" id="IPR007685">
    <property type="entry name" value="RelA_SpoT"/>
</dbReference>
<keyword evidence="5" id="KW-0808">Transferase</keyword>
<evidence type="ECO:0000259" key="4">
    <source>
        <dbReference type="PROSITE" id="PS51880"/>
    </source>
</evidence>
<dbReference type="InterPro" id="IPR003607">
    <property type="entry name" value="HD/PDEase_dom"/>
</dbReference>
<evidence type="ECO:0000259" key="3">
    <source>
        <dbReference type="PROSITE" id="PS51831"/>
    </source>
</evidence>
<dbReference type="Pfam" id="PF13328">
    <property type="entry name" value="HD_4"/>
    <property type="match status" value="1"/>
</dbReference>
<feature type="domain" description="TGS" evidence="4">
    <location>
        <begin position="386"/>
        <end position="447"/>
    </location>
</feature>
<dbReference type="PANTHER" id="PTHR21262:SF36">
    <property type="entry name" value="BIFUNCTIONAL (P)PPGPP SYNTHASE_HYDROLASE SPOT"/>
    <property type="match status" value="1"/>
</dbReference>
<dbReference type="SUPFAM" id="SSF81301">
    <property type="entry name" value="Nucleotidyltransferase"/>
    <property type="match status" value="1"/>
</dbReference>
<dbReference type="FunFam" id="3.10.20.30:FF:000002">
    <property type="entry name" value="GTP pyrophosphokinase (RelA/SpoT)"/>
    <property type="match status" value="1"/>
</dbReference>
<dbReference type="NCBIfam" id="TIGR00691">
    <property type="entry name" value="spoT_relA"/>
    <property type="match status" value="1"/>
</dbReference>
<dbReference type="CDD" id="cd01668">
    <property type="entry name" value="TGS_RSH"/>
    <property type="match status" value="1"/>
</dbReference>
<dbReference type="SUPFAM" id="SSF81271">
    <property type="entry name" value="TGS-like"/>
    <property type="match status" value="1"/>
</dbReference>
<organism evidence="5 6">
    <name type="scientific">Desulfuromonas thiophila</name>
    <dbReference type="NCBI Taxonomy" id="57664"/>
    <lineage>
        <taxon>Bacteria</taxon>
        <taxon>Pseudomonadati</taxon>
        <taxon>Thermodesulfobacteriota</taxon>
        <taxon>Desulfuromonadia</taxon>
        <taxon>Desulfuromonadales</taxon>
        <taxon>Desulfuromonadaceae</taxon>
        <taxon>Desulfuromonas</taxon>
    </lineage>
</organism>
<dbReference type="CDD" id="cd04876">
    <property type="entry name" value="ACT_RelA-SpoT"/>
    <property type="match status" value="1"/>
</dbReference>
<dbReference type="InterPro" id="IPR045865">
    <property type="entry name" value="ACT-like_dom_sf"/>
</dbReference>
<dbReference type="GO" id="GO:0015969">
    <property type="term" value="P:guanosine tetraphosphate metabolic process"/>
    <property type="evidence" value="ECO:0007669"/>
    <property type="project" value="InterPro"/>
</dbReference>
<dbReference type="GO" id="GO:0042594">
    <property type="term" value="P:response to starvation"/>
    <property type="evidence" value="ECO:0007669"/>
    <property type="project" value="TreeGrafter"/>
</dbReference>
<dbReference type="GO" id="GO:0016301">
    <property type="term" value="F:kinase activity"/>
    <property type="evidence" value="ECO:0007669"/>
    <property type="project" value="UniProtKB-KW"/>
</dbReference>
<dbReference type="AlphaFoldDB" id="A0A1G7CWX8"/>
<dbReference type="InterPro" id="IPR012676">
    <property type="entry name" value="TGS-like"/>
</dbReference>
<dbReference type="SUPFAM" id="SSF55021">
    <property type="entry name" value="ACT-like"/>
    <property type="match status" value="1"/>
</dbReference>
<comment type="similarity">
    <text evidence="1">Belongs to the relA/spoT family.</text>
</comment>
<dbReference type="Pfam" id="PF19296">
    <property type="entry name" value="RelA_AH_RIS"/>
    <property type="match status" value="1"/>
</dbReference>
<dbReference type="STRING" id="57664.SAMN05661003_11120"/>
<accession>A0A1G7CWX8</accession>